<name>A0A1W1ZDH7_9HYPH</name>
<comment type="subcellular location">
    <subcellularLocation>
        <location evidence="1 9">Cell inner membrane</location>
        <topology evidence="1 9">Multi-pass membrane protein</topology>
    </subcellularLocation>
</comment>
<evidence type="ECO:0000256" key="7">
    <source>
        <dbReference type="ARBA" id="ARBA00023136"/>
    </source>
</evidence>
<feature type="transmembrane region" description="Helical" evidence="9">
    <location>
        <begin position="100"/>
        <end position="124"/>
    </location>
</feature>
<accession>A0A1W1ZDH7</accession>
<evidence type="ECO:0000256" key="6">
    <source>
        <dbReference type="ARBA" id="ARBA00022989"/>
    </source>
</evidence>
<feature type="transmembrane region" description="Helical" evidence="9">
    <location>
        <begin position="136"/>
        <end position="156"/>
    </location>
</feature>
<comment type="function">
    <text evidence="9">Part of the tripartite ATP-independent periplasmic (TRAP) transport system.</text>
</comment>
<evidence type="ECO:0000256" key="3">
    <source>
        <dbReference type="ARBA" id="ARBA00022475"/>
    </source>
</evidence>
<feature type="transmembrane region" description="Helical" evidence="9">
    <location>
        <begin position="56"/>
        <end position="73"/>
    </location>
</feature>
<dbReference type="RefSeq" id="WP_084408776.1">
    <property type="nucleotide sequence ID" value="NZ_FWXR01000002.1"/>
</dbReference>
<organism evidence="11 12">
    <name type="scientific">Fulvimarina manganoxydans</name>
    <dbReference type="NCBI Taxonomy" id="937218"/>
    <lineage>
        <taxon>Bacteria</taxon>
        <taxon>Pseudomonadati</taxon>
        <taxon>Pseudomonadota</taxon>
        <taxon>Alphaproteobacteria</taxon>
        <taxon>Hyphomicrobiales</taxon>
        <taxon>Aurantimonadaceae</taxon>
        <taxon>Fulvimarina</taxon>
    </lineage>
</organism>
<dbReference type="PANTHER" id="PTHR35011">
    <property type="entry name" value="2,3-DIKETO-L-GULONATE TRAP TRANSPORTER SMALL PERMEASE PROTEIN YIAM"/>
    <property type="match status" value="1"/>
</dbReference>
<evidence type="ECO:0000259" key="10">
    <source>
        <dbReference type="Pfam" id="PF04290"/>
    </source>
</evidence>
<dbReference type="PANTHER" id="PTHR35011:SF11">
    <property type="entry name" value="TRAP TRANSPORTER SMALL PERMEASE PROTEIN"/>
    <property type="match status" value="1"/>
</dbReference>
<keyword evidence="2 9" id="KW-0813">Transport</keyword>
<evidence type="ECO:0000256" key="4">
    <source>
        <dbReference type="ARBA" id="ARBA00022519"/>
    </source>
</evidence>
<dbReference type="AlphaFoldDB" id="A0A1W1ZDH7"/>
<sequence>MTHTSMLAEPVGWRRSLRRPDLFLAEFLLIALVVISSLGVFMRYVMNTPLVWTEEISGIVIVWMTFAGAVGLTRQNLHARVELLDEFLPSTSRFKAGLDILLDIVAVLFLVPVVIGGWDLIAMLSHERTPALRLPIGIQLAAIPIAGALMIAFLSAKVVRAGIALARGANP</sequence>
<proteinExistence type="inferred from homology"/>
<feature type="transmembrane region" description="Helical" evidence="9">
    <location>
        <begin position="22"/>
        <end position="44"/>
    </location>
</feature>
<dbReference type="STRING" id="937218.SAMN06297251_102346"/>
<evidence type="ECO:0000313" key="11">
    <source>
        <dbReference type="EMBL" id="SMC46444.1"/>
    </source>
</evidence>
<evidence type="ECO:0000256" key="1">
    <source>
        <dbReference type="ARBA" id="ARBA00004429"/>
    </source>
</evidence>
<dbReference type="GO" id="GO:0022857">
    <property type="term" value="F:transmembrane transporter activity"/>
    <property type="evidence" value="ECO:0007669"/>
    <property type="project" value="UniProtKB-UniRule"/>
</dbReference>
<evidence type="ECO:0000313" key="12">
    <source>
        <dbReference type="Proteomes" id="UP000192656"/>
    </source>
</evidence>
<evidence type="ECO:0000256" key="5">
    <source>
        <dbReference type="ARBA" id="ARBA00022692"/>
    </source>
</evidence>
<evidence type="ECO:0000256" key="8">
    <source>
        <dbReference type="ARBA" id="ARBA00038436"/>
    </source>
</evidence>
<dbReference type="Pfam" id="PF04290">
    <property type="entry name" value="DctQ"/>
    <property type="match status" value="1"/>
</dbReference>
<dbReference type="InterPro" id="IPR055348">
    <property type="entry name" value="DctQ"/>
</dbReference>
<evidence type="ECO:0000256" key="2">
    <source>
        <dbReference type="ARBA" id="ARBA00022448"/>
    </source>
</evidence>
<reference evidence="11 12" key="1">
    <citation type="submission" date="2017-04" db="EMBL/GenBank/DDBJ databases">
        <authorList>
            <person name="Afonso C.L."/>
            <person name="Miller P.J."/>
            <person name="Scott M.A."/>
            <person name="Spackman E."/>
            <person name="Goraichik I."/>
            <person name="Dimitrov K.M."/>
            <person name="Suarez D.L."/>
            <person name="Swayne D.E."/>
        </authorList>
    </citation>
    <scope>NUCLEOTIDE SEQUENCE [LARGE SCALE GENOMIC DNA]</scope>
    <source>
        <strain evidence="11 12">CGMCC 1.10972</strain>
    </source>
</reference>
<keyword evidence="7 9" id="KW-0472">Membrane</keyword>
<dbReference type="EMBL" id="FWXR01000002">
    <property type="protein sequence ID" value="SMC46444.1"/>
    <property type="molecule type" value="Genomic_DNA"/>
</dbReference>
<comment type="similarity">
    <text evidence="8 9">Belongs to the TRAP transporter small permease family.</text>
</comment>
<dbReference type="GO" id="GO:0015740">
    <property type="term" value="P:C4-dicarboxylate transport"/>
    <property type="evidence" value="ECO:0007669"/>
    <property type="project" value="TreeGrafter"/>
</dbReference>
<feature type="domain" description="Tripartite ATP-independent periplasmic transporters DctQ component" evidence="10">
    <location>
        <begin position="32"/>
        <end position="160"/>
    </location>
</feature>
<comment type="subunit">
    <text evidence="9">The complex comprises the extracytoplasmic solute receptor protein and the two transmembrane proteins.</text>
</comment>
<evidence type="ECO:0000256" key="9">
    <source>
        <dbReference type="RuleBase" id="RU369079"/>
    </source>
</evidence>
<dbReference type="Proteomes" id="UP000192656">
    <property type="component" value="Unassembled WGS sequence"/>
</dbReference>
<dbReference type="InterPro" id="IPR007387">
    <property type="entry name" value="TRAP_DctQ"/>
</dbReference>
<keyword evidence="3" id="KW-1003">Cell membrane</keyword>
<keyword evidence="5 9" id="KW-0812">Transmembrane</keyword>
<keyword evidence="6 9" id="KW-1133">Transmembrane helix</keyword>
<dbReference type="GO" id="GO:0005886">
    <property type="term" value="C:plasma membrane"/>
    <property type="evidence" value="ECO:0007669"/>
    <property type="project" value="UniProtKB-SubCell"/>
</dbReference>
<keyword evidence="4 9" id="KW-0997">Cell inner membrane</keyword>
<gene>
    <name evidence="11" type="ORF">SAMN06297251_102346</name>
</gene>
<keyword evidence="12" id="KW-1185">Reference proteome</keyword>
<protein>
    <recommendedName>
        <fullName evidence="9">TRAP transporter small permease protein</fullName>
    </recommendedName>
</protein>
<dbReference type="OrthoDB" id="4964541at2"/>